<keyword evidence="5" id="KW-1185">Reference proteome</keyword>
<dbReference type="InterPro" id="IPR050624">
    <property type="entry name" value="HTH-type_Tx_Regulator"/>
</dbReference>
<dbReference type="Gene3D" id="1.10.357.10">
    <property type="entry name" value="Tetracycline Repressor, domain 2"/>
    <property type="match status" value="1"/>
</dbReference>
<dbReference type="Proteomes" id="UP000249377">
    <property type="component" value="Unassembled WGS sequence"/>
</dbReference>
<comment type="caution">
    <text evidence="4">The sequence shown here is derived from an EMBL/GenBank/DDBJ whole genome shotgun (WGS) entry which is preliminary data.</text>
</comment>
<dbReference type="PRINTS" id="PR00455">
    <property type="entry name" value="HTHTETR"/>
</dbReference>
<feature type="DNA-binding region" description="H-T-H motif" evidence="2">
    <location>
        <begin position="33"/>
        <end position="52"/>
    </location>
</feature>
<feature type="domain" description="HTH tetR-type" evidence="3">
    <location>
        <begin position="10"/>
        <end position="70"/>
    </location>
</feature>
<dbReference type="InterPro" id="IPR001647">
    <property type="entry name" value="HTH_TetR"/>
</dbReference>
<evidence type="ECO:0000259" key="3">
    <source>
        <dbReference type="PROSITE" id="PS50977"/>
    </source>
</evidence>
<evidence type="ECO:0000313" key="5">
    <source>
        <dbReference type="Proteomes" id="UP000249377"/>
    </source>
</evidence>
<name>A0A328UFU7_9FIRM</name>
<dbReference type="InterPro" id="IPR009057">
    <property type="entry name" value="Homeodomain-like_sf"/>
</dbReference>
<dbReference type="Pfam" id="PF00440">
    <property type="entry name" value="TetR_N"/>
    <property type="match status" value="1"/>
</dbReference>
<gene>
    <name evidence="4" type="ORF">DPQ25_01595</name>
</gene>
<evidence type="ECO:0000256" key="1">
    <source>
        <dbReference type="ARBA" id="ARBA00023125"/>
    </source>
</evidence>
<evidence type="ECO:0000313" key="4">
    <source>
        <dbReference type="EMBL" id="RAQ30229.1"/>
    </source>
</evidence>
<dbReference type="PANTHER" id="PTHR43479">
    <property type="entry name" value="ACREF/ENVCD OPERON REPRESSOR-RELATED"/>
    <property type="match status" value="1"/>
</dbReference>
<protein>
    <submittedName>
        <fullName evidence="4">TetR/AcrR family transcriptional regulator</fullName>
    </submittedName>
</protein>
<dbReference type="PROSITE" id="PS01081">
    <property type="entry name" value="HTH_TETR_1"/>
    <property type="match status" value="1"/>
</dbReference>
<dbReference type="AlphaFoldDB" id="A0A328UFU7"/>
<accession>A0A328UFU7</accession>
<reference evidence="4 5" key="1">
    <citation type="submission" date="2018-06" db="EMBL/GenBank/DDBJ databases">
        <title>Noncontiguous genome sequence of Ruminococcaceae bacterium ASD2818.</title>
        <authorList>
            <person name="Chaplin A.V."/>
            <person name="Sokolova S.R."/>
            <person name="Kochetkova T.O."/>
            <person name="Goltsov A.Y."/>
            <person name="Trofimov D.Y."/>
            <person name="Efimov B.A."/>
        </authorList>
    </citation>
    <scope>NUCLEOTIDE SEQUENCE [LARGE SCALE GENOMIC DNA]</scope>
    <source>
        <strain evidence="4 5">ASD2818</strain>
    </source>
</reference>
<dbReference type="EMBL" id="QLYR01000001">
    <property type="protein sequence ID" value="RAQ30229.1"/>
    <property type="molecule type" value="Genomic_DNA"/>
</dbReference>
<keyword evidence="1 2" id="KW-0238">DNA-binding</keyword>
<dbReference type="GO" id="GO:0003677">
    <property type="term" value="F:DNA binding"/>
    <property type="evidence" value="ECO:0007669"/>
    <property type="project" value="UniProtKB-UniRule"/>
</dbReference>
<evidence type="ECO:0000256" key="2">
    <source>
        <dbReference type="PROSITE-ProRule" id="PRU00335"/>
    </source>
</evidence>
<organism evidence="4 5">
    <name type="scientific">Hydrogeniiclostridium mannosilyticum</name>
    <dbReference type="NCBI Taxonomy" id="2764322"/>
    <lineage>
        <taxon>Bacteria</taxon>
        <taxon>Bacillati</taxon>
        <taxon>Bacillota</taxon>
        <taxon>Clostridia</taxon>
        <taxon>Eubacteriales</taxon>
        <taxon>Acutalibacteraceae</taxon>
        <taxon>Hydrogeniiclostridium</taxon>
    </lineage>
</organism>
<dbReference type="PROSITE" id="PS50977">
    <property type="entry name" value="HTH_TETR_2"/>
    <property type="match status" value="1"/>
</dbReference>
<proteinExistence type="predicted"/>
<dbReference type="RefSeq" id="WP_112331426.1">
    <property type="nucleotide sequence ID" value="NZ_JADPHD010000001.1"/>
</dbReference>
<dbReference type="InterPro" id="IPR023772">
    <property type="entry name" value="DNA-bd_HTH_TetR-type_CS"/>
</dbReference>
<dbReference type="SUPFAM" id="SSF46689">
    <property type="entry name" value="Homeodomain-like"/>
    <property type="match status" value="1"/>
</dbReference>
<dbReference type="PANTHER" id="PTHR43479:SF11">
    <property type="entry name" value="ACREF_ENVCD OPERON REPRESSOR-RELATED"/>
    <property type="match status" value="1"/>
</dbReference>
<sequence>MGAHLEQQKQEKKQNLLQSAYALFMEKGVVKTSIDEIVQKANVAKGTFYLYFKDKKEILAALVEKTSYTILNEAYLYARAHDTNDFVENVIHFADYIVEYFKRNKLVLKLLERNFSWPTFEEGFKSSGDPLFRELMLALNASPFMKKHSPEEAFRLIFVLVEMCGSVCYASIIEERPGNIDQMKPILYDIIRKALQ</sequence>